<organism evidence="3 4">
    <name type="scientific">Anditalea andensis</name>
    <dbReference type="NCBI Taxonomy" id="1048983"/>
    <lineage>
        <taxon>Bacteria</taxon>
        <taxon>Pseudomonadati</taxon>
        <taxon>Bacteroidota</taxon>
        <taxon>Cytophagia</taxon>
        <taxon>Cytophagales</taxon>
        <taxon>Cytophagaceae</taxon>
        <taxon>Anditalea</taxon>
    </lineage>
</organism>
<dbReference type="AlphaFoldDB" id="A0A074L0M0"/>
<feature type="region of interest" description="Disordered" evidence="2">
    <location>
        <begin position="27"/>
        <end position="54"/>
    </location>
</feature>
<name>A0A074L0M0_9BACT</name>
<sequence>MKANHLLLSLIIFSVVACNDRREEGVVQEQPLLEGPDHRNSNYPQRERRHGEVEAGDDRYLSERGGSLDADRVRTAEQRIRELKASHADMMQEHRRLMDEHRAFWNLDRDEIGEEAWQQRYREIEGQQARMEQEYEQMMKEHELMRDEHLRIDEDRRVEF</sequence>
<comment type="caution">
    <text evidence="3">The sequence shown here is derived from an EMBL/GenBank/DDBJ whole genome shotgun (WGS) entry which is preliminary data.</text>
</comment>
<evidence type="ECO:0000313" key="4">
    <source>
        <dbReference type="Proteomes" id="UP000027821"/>
    </source>
</evidence>
<keyword evidence="4" id="KW-1185">Reference proteome</keyword>
<dbReference type="Proteomes" id="UP000027821">
    <property type="component" value="Unassembled WGS sequence"/>
</dbReference>
<gene>
    <name evidence="3" type="ORF">EL17_03185</name>
</gene>
<protein>
    <recommendedName>
        <fullName evidence="5">Lipoprotein</fullName>
    </recommendedName>
</protein>
<keyword evidence="1" id="KW-0175">Coiled coil</keyword>
<evidence type="ECO:0000313" key="3">
    <source>
        <dbReference type="EMBL" id="KEO74694.1"/>
    </source>
</evidence>
<evidence type="ECO:0000256" key="2">
    <source>
        <dbReference type="SAM" id="MobiDB-lite"/>
    </source>
</evidence>
<dbReference type="RefSeq" id="WP_035070799.1">
    <property type="nucleotide sequence ID" value="NZ_JMIH01000014.1"/>
</dbReference>
<accession>A0A074L0M0</accession>
<evidence type="ECO:0000256" key="1">
    <source>
        <dbReference type="SAM" id="Coils"/>
    </source>
</evidence>
<dbReference type="PROSITE" id="PS51257">
    <property type="entry name" value="PROKAR_LIPOPROTEIN"/>
    <property type="match status" value="1"/>
</dbReference>
<dbReference type="EMBL" id="JMIH01000014">
    <property type="protein sequence ID" value="KEO74694.1"/>
    <property type="molecule type" value="Genomic_DNA"/>
</dbReference>
<feature type="coiled-coil region" evidence="1">
    <location>
        <begin position="73"/>
        <end position="148"/>
    </location>
</feature>
<proteinExistence type="predicted"/>
<reference evidence="3 4" key="1">
    <citation type="submission" date="2014-04" db="EMBL/GenBank/DDBJ databases">
        <title>Characterization and application of a salt tolerant electro-active bacterium.</title>
        <authorList>
            <person name="Yang L."/>
            <person name="Wei S."/>
            <person name="Tay Q.X.M."/>
        </authorList>
    </citation>
    <scope>NUCLEOTIDE SEQUENCE [LARGE SCALE GENOMIC DNA]</scope>
    <source>
        <strain evidence="3 4">LY1</strain>
    </source>
</reference>
<feature type="compositionally biased region" description="Basic and acidic residues" evidence="2">
    <location>
        <begin position="35"/>
        <end position="54"/>
    </location>
</feature>
<evidence type="ECO:0008006" key="5">
    <source>
        <dbReference type="Google" id="ProtNLM"/>
    </source>
</evidence>